<dbReference type="InterPro" id="IPR046373">
    <property type="entry name" value="Acyl-CoA_Oxase/DH_mid-dom_sf"/>
</dbReference>
<dbReference type="GO" id="GO:0016627">
    <property type="term" value="F:oxidoreductase activity, acting on the CH-CH group of donors"/>
    <property type="evidence" value="ECO:0007669"/>
    <property type="project" value="InterPro"/>
</dbReference>
<dbReference type="Pfam" id="PF00441">
    <property type="entry name" value="Acyl-CoA_dh_1"/>
    <property type="match status" value="1"/>
</dbReference>
<dbReference type="GO" id="GO:0050660">
    <property type="term" value="F:flavin adenine dinucleotide binding"/>
    <property type="evidence" value="ECO:0007669"/>
    <property type="project" value="InterPro"/>
</dbReference>
<dbReference type="InterPro" id="IPR036250">
    <property type="entry name" value="AcylCo_DH-like_C"/>
</dbReference>
<feature type="domain" description="Acyl-CoA dehydrogenase/oxidase C-terminal" evidence="7">
    <location>
        <begin position="231"/>
        <end position="394"/>
    </location>
</feature>
<evidence type="ECO:0000259" key="7">
    <source>
        <dbReference type="Pfam" id="PF00441"/>
    </source>
</evidence>
<dbReference type="Pfam" id="PF02770">
    <property type="entry name" value="Acyl-CoA_dh_M"/>
    <property type="match status" value="1"/>
</dbReference>
<sequence length="396" mass="44436">MDLNFSKEDLDFQSEVREFLDKEYPKHIKEKMDNGDDLTRDEIVEWHKVVAKKGWMGHSWPVEHGGTGWDATKKYIYLRELAMEGCPMFIPFGLQMVAPVIWTFGSQKQKDYFLPRILNFDDWWCQGYSEPGSGSDLASLKCKAEKDGDEYVINGQKTWTTLGQHADWIFVLVRTDDSGKKQEGITFILVDMKTPGVSVKPIITIDGDHEVNEVWFDNVRVPAENVVGEPGQGWTYAKFLLFHERTSIAGAPQLRRGLNGLVKRAEKIFHNDSPLSEDPFFKSKVAQIELDLSALEMTELRGLAAEREGKGPGAESSLLKIKGTELQQRLTSLALEAAGHEALPFGGPYGFKDQEVSSSKAAQLTAAKYLNFRKVTIYGGTNEIQKNIIAKAVLGL</sequence>
<dbReference type="PANTHER" id="PTHR43292:SF3">
    <property type="entry name" value="ACYL-COA DEHYDROGENASE FADE29"/>
    <property type="match status" value="1"/>
</dbReference>
<keyword evidence="4 6" id="KW-0274">FAD</keyword>
<evidence type="ECO:0000256" key="3">
    <source>
        <dbReference type="ARBA" id="ARBA00022630"/>
    </source>
</evidence>
<dbReference type="FunFam" id="2.40.110.10:FF:000011">
    <property type="entry name" value="Acyl-CoA dehydrogenase FadE34"/>
    <property type="match status" value="1"/>
</dbReference>
<evidence type="ECO:0000259" key="9">
    <source>
        <dbReference type="Pfam" id="PF02771"/>
    </source>
</evidence>
<protein>
    <submittedName>
        <fullName evidence="10">Acyl-CoA dehydrogenase family protein</fullName>
    </submittedName>
</protein>
<evidence type="ECO:0000256" key="2">
    <source>
        <dbReference type="ARBA" id="ARBA00009347"/>
    </source>
</evidence>
<dbReference type="InterPro" id="IPR037069">
    <property type="entry name" value="AcylCoA_DH/ox_N_sf"/>
</dbReference>
<evidence type="ECO:0000256" key="4">
    <source>
        <dbReference type="ARBA" id="ARBA00022827"/>
    </source>
</evidence>
<dbReference type="Gene3D" id="1.10.540.10">
    <property type="entry name" value="Acyl-CoA dehydrogenase/oxidase, N-terminal domain"/>
    <property type="match status" value="1"/>
</dbReference>
<evidence type="ECO:0000259" key="8">
    <source>
        <dbReference type="Pfam" id="PF02770"/>
    </source>
</evidence>
<dbReference type="AlphaFoldDB" id="A0A9Q8X2D8"/>
<comment type="cofactor">
    <cofactor evidence="1 6">
        <name>FAD</name>
        <dbReference type="ChEBI" id="CHEBI:57692"/>
    </cofactor>
</comment>
<dbReference type="GO" id="GO:0005886">
    <property type="term" value="C:plasma membrane"/>
    <property type="evidence" value="ECO:0007669"/>
    <property type="project" value="TreeGrafter"/>
</dbReference>
<evidence type="ECO:0000256" key="6">
    <source>
        <dbReference type="RuleBase" id="RU362125"/>
    </source>
</evidence>
<dbReference type="Gene3D" id="2.40.110.10">
    <property type="entry name" value="Butyryl-CoA Dehydrogenase, subunit A, domain 2"/>
    <property type="match status" value="1"/>
</dbReference>
<evidence type="ECO:0000256" key="5">
    <source>
        <dbReference type="ARBA" id="ARBA00023002"/>
    </source>
</evidence>
<feature type="domain" description="Acyl-CoA dehydrogenase/oxidase N-terminal" evidence="9">
    <location>
        <begin position="7"/>
        <end position="119"/>
    </location>
</feature>
<gene>
    <name evidence="10" type="ORF">M9B40_02260</name>
</gene>
<evidence type="ECO:0000313" key="10">
    <source>
        <dbReference type="EMBL" id="URQ63605.1"/>
    </source>
</evidence>
<reference evidence="10" key="1">
    <citation type="submission" date="2022-05" db="EMBL/GenBank/DDBJ databases">
        <title>Single-amplified genomics reveal most streamlined microbe among free-living bacteria.</title>
        <authorList>
            <person name="Roda-Garcia J."/>
            <person name="Haro-Moreno J.M."/>
            <person name="Rodriguez-Valera F."/>
            <person name="Almagro-Moreno S."/>
            <person name="Lopez-Perez M."/>
        </authorList>
    </citation>
    <scope>NUCLEOTIDE SEQUENCE</scope>
    <source>
        <strain evidence="10">TMED112-D2-2</strain>
    </source>
</reference>
<accession>A0A9Q8X2D8</accession>
<proteinExistence type="inferred from homology"/>
<dbReference type="InterPro" id="IPR013786">
    <property type="entry name" value="AcylCoA_DH/ox_N"/>
</dbReference>
<keyword evidence="3 6" id="KW-0285">Flavoprotein</keyword>
<dbReference type="Gene3D" id="1.20.140.10">
    <property type="entry name" value="Butyryl-CoA Dehydrogenase, subunit A, domain 3"/>
    <property type="match status" value="1"/>
</dbReference>
<comment type="similarity">
    <text evidence="2 6">Belongs to the acyl-CoA dehydrogenase family.</text>
</comment>
<dbReference type="EMBL" id="CP097966">
    <property type="protein sequence ID" value="URQ63605.1"/>
    <property type="molecule type" value="Genomic_DNA"/>
</dbReference>
<feature type="domain" description="Acyl-CoA oxidase/dehydrogenase middle" evidence="8">
    <location>
        <begin position="125"/>
        <end position="219"/>
    </location>
</feature>
<dbReference type="Pfam" id="PF02771">
    <property type="entry name" value="Acyl-CoA_dh_N"/>
    <property type="match status" value="1"/>
</dbReference>
<name>A0A9Q8X2D8_9GAMM</name>
<dbReference type="InterPro" id="IPR009100">
    <property type="entry name" value="AcylCoA_DH/oxidase_NM_dom_sf"/>
</dbReference>
<keyword evidence="5 6" id="KW-0560">Oxidoreductase</keyword>
<evidence type="ECO:0000256" key="1">
    <source>
        <dbReference type="ARBA" id="ARBA00001974"/>
    </source>
</evidence>
<keyword evidence="11" id="KW-1185">Reference proteome</keyword>
<dbReference type="InterPro" id="IPR006091">
    <property type="entry name" value="Acyl-CoA_Oxase/DH_mid-dom"/>
</dbReference>
<dbReference type="InterPro" id="IPR009075">
    <property type="entry name" value="AcylCo_DH/oxidase_C"/>
</dbReference>
<dbReference type="InterPro" id="IPR052161">
    <property type="entry name" value="Mycobact_Acyl-CoA_DH"/>
</dbReference>
<dbReference type="SUPFAM" id="SSF56645">
    <property type="entry name" value="Acyl-CoA dehydrogenase NM domain-like"/>
    <property type="match status" value="1"/>
</dbReference>
<organism evidence="10 11">
    <name type="scientific">SAR86 cluster bacterium</name>
    <dbReference type="NCBI Taxonomy" id="2030880"/>
    <lineage>
        <taxon>Bacteria</taxon>
        <taxon>Pseudomonadati</taxon>
        <taxon>Pseudomonadota</taxon>
        <taxon>Gammaproteobacteria</taxon>
        <taxon>SAR86 cluster</taxon>
    </lineage>
</organism>
<dbReference type="PANTHER" id="PTHR43292">
    <property type="entry name" value="ACYL-COA DEHYDROGENASE"/>
    <property type="match status" value="1"/>
</dbReference>
<dbReference type="Proteomes" id="UP001056381">
    <property type="component" value="Chromosome"/>
</dbReference>
<dbReference type="SUPFAM" id="SSF47203">
    <property type="entry name" value="Acyl-CoA dehydrogenase C-terminal domain-like"/>
    <property type="match status" value="1"/>
</dbReference>
<evidence type="ECO:0000313" key="11">
    <source>
        <dbReference type="Proteomes" id="UP001056381"/>
    </source>
</evidence>